<dbReference type="GO" id="GO:0003755">
    <property type="term" value="F:peptidyl-prolyl cis-trans isomerase activity"/>
    <property type="evidence" value="ECO:0007669"/>
    <property type="project" value="UniProtKB-UniRule"/>
</dbReference>
<dbReference type="GO" id="GO:0042277">
    <property type="term" value="F:peptide binding"/>
    <property type="evidence" value="ECO:0007669"/>
    <property type="project" value="InterPro"/>
</dbReference>
<dbReference type="AlphaFoldDB" id="A0A3S2X2E2"/>
<dbReference type="InterPro" id="IPR023034">
    <property type="entry name" value="PPIase_SurA"/>
</dbReference>
<gene>
    <name evidence="7" type="primary">surA</name>
    <name evidence="9" type="ORF">ENE75_08800</name>
</gene>
<evidence type="ECO:0000259" key="8">
    <source>
        <dbReference type="PROSITE" id="PS50198"/>
    </source>
</evidence>
<dbReference type="HAMAP" id="MF_01183">
    <property type="entry name" value="Chaperone_SurA"/>
    <property type="match status" value="1"/>
</dbReference>
<comment type="subcellular location">
    <subcellularLocation>
        <location evidence="7">Periplasm</location>
    </subcellularLocation>
    <text evidence="7">Is capable of associating with the outer membrane.</text>
</comment>
<keyword evidence="1 7" id="KW-0732">Signal</keyword>
<dbReference type="Pfam" id="PF00639">
    <property type="entry name" value="Rotamase"/>
    <property type="match status" value="2"/>
</dbReference>
<dbReference type="GO" id="GO:0043165">
    <property type="term" value="P:Gram-negative-bacterium-type cell outer membrane assembly"/>
    <property type="evidence" value="ECO:0007669"/>
    <property type="project" value="InterPro"/>
</dbReference>
<dbReference type="InterPro" id="IPR015391">
    <property type="entry name" value="SurA_N"/>
</dbReference>
<dbReference type="InterPro" id="IPR000297">
    <property type="entry name" value="PPIase_PpiC"/>
</dbReference>
<dbReference type="InterPro" id="IPR027304">
    <property type="entry name" value="Trigger_fact/SurA_dom_sf"/>
</dbReference>
<feature type="domain" description="PpiC" evidence="8">
    <location>
        <begin position="184"/>
        <end position="286"/>
    </location>
</feature>
<comment type="caution">
    <text evidence="9">The sequence shown here is derived from an EMBL/GenBank/DDBJ whole genome shotgun (WGS) entry which is preliminary data.</text>
</comment>
<dbReference type="InterPro" id="IPR023058">
    <property type="entry name" value="PPIase_PpiC_CS"/>
</dbReference>
<dbReference type="GO" id="GO:0050821">
    <property type="term" value="P:protein stabilization"/>
    <property type="evidence" value="ECO:0007669"/>
    <property type="project" value="InterPro"/>
</dbReference>
<keyword evidence="6 7" id="KW-0413">Isomerase</keyword>
<evidence type="ECO:0000256" key="5">
    <source>
        <dbReference type="ARBA" id="ARBA00023186"/>
    </source>
</evidence>
<dbReference type="GO" id="GO:0051082">
    <property type="term" value="F:unfolded protein binding"/>
    <property type="evidence" value="ECO:0007669"/>
    <property type="project" value="UniProtKB-UniRule"/>
</dbReference>
<evidence type="ECO:0000256" key="7">
    <source>
        <dbReference type="HAMAP-Rule" id="MF_01183"/>
    </source>
</evidence>
<name>A0A3S2X2E2_9BURK</name>
<organism evidence="9 10">
    <name type="scientific">Rubrivivax albus</name>
    <dbReference type="NCBI Taxonomy" id="2499835"/>
    <lineage>
        <taxon>Bacteria</taxon>
        <taxon>Pseudomonadati</taxon>
        <taxon>Pseudomonadota</taxon>
        <taxon>Betaproteobacteria</taxon>
        <taxon>Burkholderiales</taxon>
        <taxon>Sphaerotilaceae</taxon>
        <taxon>Rubrivivax</taxon>
    </lineage>
</organism>
<feature type="chain" id="PRO_5018799085" description="Chaperone SurA" evidence="7">
    <location>
        <begin position="24"/>
        <end position="448"/>
    </location>
</feature>
<dbReference type="OrthoDB" id="14196at2"/>
<keyword evidence="3 7" id="KW-0574">Periplasm</keyword>
<dbReference type="PROSITE" id="PS50198">
    <property type="entry name" value="PPIC_PPIASE_2"/>
    <property type="match status" value="2"/>
</dbReference>
<feature type="domain" description="PpiC" evidence="8">
    <location>
        <begin position="296"/>
        <end position="395"/>
    </location>
</feature>
<dbReference type="SUPFAM" id="SSF54534">
    <property type="entry name" value="FKBP-like"/>
    <property type="match status" value="2"/>
</dbReference>
<comment type="domain">
    <text evidence="7">The PPIase activity resides only in the second parvulin domain. The N-terminal region and the C-terminal tail are necessary and sufficient for the chaperone activity of SurA. The PPIase activity is dispensable for SurA to function as a chaperone. The N-terminal region and the C-terminal tail are also required for porin recognition.</text>
</comment>
<keyword evidence="5 7" id="KW-0143">Chaperone</keyword>
<comment type="function">
    <text evidence="7">Chaperone involved in the correct folding and assembly of outer membrane proteins. Recognizes specific patterns of aromatic residues and the orientation of their side chains, which are found more frequently in integral outer membrane proteins. May act in both early periplasmic and late outer membrane-associated steps of protein maturation.</text>
</comment>
<evidence type="ECO:0000256" key="6">
    <source>
        <dbReference type="ARBA" id="ARBA00023235"/>
    </source>
</evidence>
<dbReference type="GO" id="GO:0006457">
    <property type="term" value="P:protein folding"/>
    <property type="evidence" value="ECO:0007669"/>
    <property type="project" value="UniProtKB-UniRule"/>
</dbReference>
<feature type="signal peptide" evidence="7">
    <location>
        <begin position="1"/>
        <end position="23"/>
    </location>
</feature>
<keyword evidence="10" id="KW-1185">Reference proteome</keyword>
<accession>A0A3S2X2E2</accession>
<keyword evidence="2 7" id="KW-0677">Repeat</keyword>
<dbReference type="SUPFAM" id="SSF109998">
    <property type="entry name" value="Triger factor/SurA peptide-binding domain-like"/>
    <property type="match status" value="1"/>
</dbReference>
<proteinExistence type="inferred from homology"/>
<evidence type="ECO:0000313" key="9">
    <source>
        <dbReference type="EMBL" id="RVT52520.1"/>
    </source>
</evidence>
<dbReference type="RefSeq" id="WP_128197893.1">
    <property type="nucleotide sequence ID" value="NZ_SACT01000002.1"/>
</dbReference>
<evidence type="ECO:0000256" key="2">
    <source>
        <dbReference type="ARBA" id="ARBA00022737"/>
    </source>
</evidence>
<evidence type="ECO:0000256" key="4">
    <source>
        <dbReference type="ARBA" id="ARBA00023110"/>
    </source>
</evidence>
<dbReference type="PANTHER" id="PTHR47637:SF1">
    <property type="entry name" value="CHAPERONE SURA"/>
    <property type="match status" value="1"/>
</dbReference>
<dbReference type="InterPro" id="IPR046357">
    <property type="entry name" value="PPIase_dom_sf"/>
</dbReference>
<dbReference type="EC" id="5.2.1.8" evidence="7"/>
<dbReference type="Proteomes" id="UP000288178">
    <property type="component" value="Unassembled WGS sequence"/>
</dbReference>
<evidence type="ECO:0000256" key="1">
    <source>
        <dbReference type="ARBA" id="ARBA00022729"/>
    </source>
</evidence>
<sequence precursor="true">MTRHSLLRQALAACAALSTLAPAAAQRVAEPRVVATPGDHIVAVVNQELVTAVELGRRQALIRQGALRAGQPVPPADALLAQALESLIEERVIVTHARDLGWRIDEAEIDRAVGSVAAQNQMTVAQLRERLQIEGLDMTRFRAQLRDQIAVERTREQEVIGRIVVSEEEVDRELAAEREASRANAEVNIAQILVAVPDGADGTALAERRLRAEQALSRVRAGEDFAAVARELSDDASRERGGELGLRPPERLPDLFVDAVRGLEVGQVAAALVRSGAGFHVLKLVDRQAQAADDAVVETRARHILLRTSPQASPEQAARRLRDLKRQIEGGERRFEDVAREVSEDGSAAAGGDLGWYGPGVMVPEFDEPASRLAPGEISEPVASRFGVHLIQVLERRRAAMAPAERREQVRNILRERKFQQAYQDWVDELRARAYVEVREPDLATARR</sequence>
<evidence type="ECO:0000256" key="3">
    <source>
        <dbReference type="ARBA" id="ARBA00022764"/>
    </source>
</evidence>
<dbReference type="Pfam" id="PF09312">
    <property type="entry name" value="SurA_N"/>
    <property type="match status" value="1"/>
</dbReference>
<reference evidence="9 10" key="1">
    <citation type="submission" date="2019-01" db="EMBL/GenBank/DDBJ databases">
        <authorList>
            <person name="Chen W.-M."/>
        </authorList>
    </citation>
    <scope>NUCLEOTIDE SEQUENCE [LARGE SCALE GENOMIC DNA]</scope>
    <source>
        <strain evidence="9 10">ICH-3</strain>
    </source>
</reference>
<evidence type="ECO:0000313" key="10">
    <source>
        <dbReference type="Proteomes" id="UP000288178"/>
    </source>
</evidence>
<dbReference type="Gene3D" id="1.10.4030.10">
    <property type="entry name" value="Porin chaperone SurA, peptide-binding domain"/>
    <property type="match status" value="1"/>
</dbReference>
<dbReference type="GO" id="GO:0030288">
    <property type="term" value="C:outer membrane-bounded periplasmic space"/>
    <property type="evidence" value="ECO:0007669"/>
    <property type="project" value="InterPro"/>
</dbReference>
<comment type="catalytic activity">
    <reaction evidence="7">
        <text>[protein]-peptidylproline (omega=180) = [protein]-peptidylproline (omega=0)</text>
        <dbReference type="Rhea" id="RHEA:16237"/>
        <dbReference type="Rhea" id="RHEA-COMP:10747"/>
        <dbReference type="Rhea" id="RHEA-COMP:10748"/>
        <dbReference type="ChEBI" id="CHEBI:83833"/>
        <dbReference type="ChEBI" id="CHEBI:83834"/>
        <dbReference type="EC" id="5.2.1.8"/>
    </reaction>
</comment>
<dbReference type="Gene3D" id="3.10.50.40">
    <property type="match status" value="2"/>
</dbReference>
<dbReference type="InterPro" id="IPR050280">
    <property type="entry name" value="OMP_Chaperone_SurA"/>
</dbReference>
<protein>
    <recommendedName>
        <fullName evidence="7">Chaperone SurA</fullName>
    </recommendedName>
    <alternativeName>
        <fullName evidence="7">Peptidyl-prolyl cis-trans isomerase SurA</fullName>
        <shortName evidence="7">PPIase SurA</shortName>
        <ecNumber evidence="7">5.2.1.8</ecNumber>
    </alternativeName>
    <alternativeName>
        <fullName evidence="7">Rotamase SurA</fullName>
    </alternativeName>
</protein>
<dbReference type="PROSITE" id="PS01096">
    <property type="entry name" value="PPIC_PPIASE_1"/>
    <property type="match status" value="1"/>
</dbReference>
<keyword evidence="4 7" id="KW-0697">Rotamase</keyword>
<dbReference type="PANTHER" id="PTHR47637">
    <property type="entry name" value="CHAPERONE SURA"/>
    <property type="match status" value="1"/>
</dbReference>
<dbReference type="EMBL" id="SACT01000002">
    <property type="protein sequence ID" value="RVT52520.1"/>
    <property type="molecule type" value="Genomic_DNA"/>
</dbReference>